<accession>A0ABR2WUV7</accession>
<sequence>MSPITVALAGGSGGLGRYILDELLSQGKHKVVVLTREPRADLEKIGVIVETVDYNNHESLVNALRGVHTIISFIWSSEGGLKDSQIGLLKAAVEAGVKRFAPSEWALDSLTYQNIPQYADKLPIREVLKQSNLEYTLFFNGLFLNYFGKEAGYLRGVGLVFDVKNGKAVIPGTGDEPLTVTHTKDIAKYVVAALEQPKWREVTGIEGERTTFNKILEALQRVTGKEFEIIYKPASEFEENIKQSSGPLMDTFMDYVKLSWINGQGTVSPSTRQDFPEIKPIGVDEFIQQAWGQEKQV</sequence>
<dbReference type="SUPFAM" id="SSF51735">
    <property type="entry name" value="NAD(P)-binding Rossmann-fold domains"/>
    <property type="match status" value="1"/>
</dbReference>
<keyword evidence="2" id="KW-0521">NADP</keyword>
<evidence type="ECO:0000256" key="2">
    <source>
        <dbReference type="ARBA" id="ARBA00022857"/>
    </source>
</evidence>
<evidence type="ECO:0000256" key="1">
    <source>
        <dbReference type="ARBA" id="ARBA00005725"/>
    </source>
</evidence>
<proteinExistence type="inferred from homology"/>
<dbReference type="InterPro" id="IPR051609">
    <property type="entry name" value="NmrA/Isoflavone_reductase-like"/>
</dbReference>
<gene>
    <name evidence="5" type="ORF">K7432_006551</name>
</gene>
<evidence type="ECO:0000313" key="6">
    <source>
        <dbReference type="Proteomes" id="UP001479436"/>
    </source>
</evidence>
<dbReference type="CDD" id="cd05259">
    <property type="entry name" value="PCBER_SDR_a"/>
    <property type="match status" value="1"/>
</dbReference>
<evidence type="ECO:0000259" key="4">
    <source>
        <dbReference type="Pfam" id="PF05368"/>
    </source>
</evidence>
<dbReference type="PANTHER" id="PTHR47706:SF4">
    <property type="entry name" value="NMRA-LIKE DOMAIN-CONTAINING PROTEIN"/>
    <property type="match status" value="1"/>
</dbReference>
<comment type="caution">
    <text evidence="5">The sequence shown here is derived from an EMBL/GenBank/DDBJ whole genome shotgun (WGS) entry which is preliminary data.</text>
</comment>
<comment type="similarity">
    <text evidence="1">Belongs to the NmrA-type oxidoreductase family. Isoflavone reductase subfamily.</text>
</comment>
<keyword evidence="3" id="KW-0560">Oxidoreductase</keyword>
<dbReference type="PANTHER" id="PTHR47706">
    <property type="entry name" value="NMRA-LIKE FAMILY PROTEIN"/>
    <property type="match status" value="1"/>
</dbReference>
<dbReference type="InterPro" id="IPR036291">
    <property type="entry name" value="NAD(P)-bd_dom_sf"/>
</dbReference>
<protein>
    <recommendedName>
        <fullName evidence="4">NmrA-like domain-containing protein</fullName>
    </recommendedName>
</protein>
<dbReference type="InterPro" id="IPR045312">
    <property type="entry name" value="PCBER-like"/>
</dbReference>
<dbReference type="InterPro" id="IPR008030">
    <property type="entry name" value="NmrA-like"/>
</dbReference>
<reference evidence="5 6" key="1">
    <citation type="submission" date="2023-04" db="EMBL/GenBank/DDBJ databases">
        <title>Genome of Basidiobolus ranarum AG-B5.</title>
        <authorList>
            <person name="Stajich J.E."/>
            <person name="Carter-House D."/>
            <person name="Gryganskyi A."/>
        </authorList>
    </citation>
    <scope>NUCLEOTIDE SEQUENCE [LARGE SCALE GENOMIC DNA]</scope>
    <source>
        <strain evidence="5 6">AG-B5</strain>
    </source>
</reference>
<keyword evidence="6" id="KW-1185">Reference proteome</keyword>
<dbReference type="EMBL" id="JASJQH010000293">
    <property type="protein sequence ID" value="KAK9765258.1"/>
    <property type="molecule type" value="Genomic_DNA"/>
</dbReference>
<dbReference type="Gene3D" id="3.40.50.720">
    <property type="entry name" value="NAD(P)-binding Rossmann-like Domain"/>
    <property type="match status" value="1"/>
</dbReference>
<evidence type="ECO:0000256" key="3">
    <source>
        <dbReference type="ARBA" id="ARBA00023002"/>
    </source>
</evidence>
<organism evidence="5 6">
    <name type="scientific">Basidiobolus ranarum</name>
    <dbReference type="NCBI Taxonomy" id="34480"/>
    <lineage>
        <taxon>Eukaryota</taxon>
        <taxon>Fungi</taxon>
        <taxon>Fungi incertae sedis</taxon>
        <taxon>Zoopagomycota</taxon>
        <taxon>Entomophthoromycotina</taxon>
        <taxon>Basidiobolomycetes</taxon>
        <taxon>Basidiobolales</taxon>
        <taxon>Basidiobolaceae</taxon>
        <taxon>Basidiobolus</taxon>
    </lineage>
</organism>
<dbReference type="Gene3D" id="3.90.25.10">
    <property type="entry name" value="UDP-galactose 4-epimerase, domain 1"/>
    <property type="match status" value="1"/>
</dbReference>
<dbReference type="Pfam" id="PF05368">
    <property type="entry name" value="NmrA"/>
    <property type="match status" value="1"/>
</dbReference>
<feature type="domain" description="NmrA-like" evidence="4">
    <location>
        <begin position="5"/>
        <end position="286"/>
    </location>
</feature>
<dbReference type="Proteomes" id="UP001479436">
    <property type="component" value="Unassembled WGS sequence"/>
</dbReference>
<evidence type="ECO:0000313" key="5">
    <source>
        <dbReference type="EMBL" id="KAK9765258.1"/>
    </source>
</evidence>
<name>A0ABR2WUV7_9FUNG</name>